<name>A0AAU1LM15_9ACTN</name>
<dbReference type="SUPFAM" id="SSF53335">
    <property type="entry name" value="S-adenosyl-L-methionine-dependent methyltransferases"/>
    <property type="match status" value="1"/>
</dbReference>
<accession>A0AAU1LM15</accession>
<evidence type="ECO:0000313" key="1">
    <source>
        <dbReference type="EMBL" id="WTQ72253.1"/>
    </source>
</evidence>
<protein>
    <submittedName>
        <fullName evidence="1">SAM-dependent methyltransferase</fullName>
    </submittedName>
</protein>
<dbReference type="EMBL" id="CP108169">
    <property type="protein sequence ID" value="WTQ72253.1"/>
    <property type="molecule type" value="Genomic_DNA"/>
</dbReference>
<dbReference type="Pfam" id="PF04672">
    <property type="entry name" value="Methyltransf_19"/>
    <property type="match status" value="1"/>
</dbReference>
<keyword evidence="1" id="KW-0808">Transferase</keyword>
<dbReference type="GO" id="GO:0008168">
    <property type="term" value="F:methyltransferase activity"/>
    <property type="evidence" value="ECO:0007669"/>
    <property type="project" value="UniProtKB-KW"/>
</dbReference>
<dbReference type="AlphaFoldDB" id="A0AAU1LM15"/>
<proteinExistence type="predicted"/>
<keyword evidence="1" id="KW-0489">Methyltransferase</keyword>
<dbReference type="Gene3D" id="3.40.50.150">
    <property type="entry name" value="Vaccinia Virus protein VP39"/>
    <property type="match status" value="1"/>
</dbReference>
<gene>
    <name evidence="1" type="ORF">OG222_03775</name>
</gene>
<dbReference type="GO" id="GO:0032259">
    <property type="term" value="P:methylation"/>
    <property type="evidence" value="ECO:0007669"/>
    <property type="project" value="UniProtKB-KW"/>
</dbReference>
<sequence>MSGAPDIHAPAETFDTSTPHSARVWNYWLGGRDNYEADRRLGATMAELYPQIIDIARASRRFQARAVRYLAGEAGIRQFLDLGTGLPTADATHEVAQAAAPTARVVYVDHDPIVLAHARALLTSSPEGATDYVHADLRDTETVLRAAASTLDLDQPVAVMVLSTLGHVADDREAAALLRGYLDAVPAGSYLMLCDTIETEETAAASDEYADGGAMPYISRPRQTVRSFADGLDLVEPGFGSISLWRPEEPVTGEPVDQWGFVAAKR</sequence>
<dbReference type="InterPro" id="IPR029063">
    <property type="entry name" value="SAM-dependent_MTases_sf"/>
</dbReference>
<dbReference type="PIRSF" id="PIRSF017393">
    <property type="entry name" value="MTase_SAV2177"/>
    <property type="match status" value="1"/>
</dbReference>
<organism evidence="1">
    <name type="scientific">Streptomyces sp. NBC_00148</name>
    <dbReference type="NCBI Taxonomy" id="2903626"/>
    <lineage>
        <taxon>Bacteria</taxon>
        <taxon>Bacillati</taxon>
        <taxon>Actinomycetota</taxon>
        <taxon>Actinomycetes</taxon>
        <taxon>Kitasatosporales</taxon>
        <taxon>Streptomycetaceae</taxon>
        <taxon>Streptomyces</taxon>
    </lineage>
</organism>
<dbReference type="InterPro" id="IPR006764">
    <property type="entry name" value="SAM_dep_MeTrfase_SAV2177_type"/>
</dbReference>
<reference evidence="1" key="1">
    <citation type="submission" date="2022-10" db="EMBL/GenBank/DDBJ databases">
        <title>The complete genomes of actinobacterial strains from the NBC collection.</title>
        <authorList>
            <person name="Joergensen T.S."/>
            <person name="Alvarez Arevalo M."/>
            <person name="Sterndorff E.B."/>
            <person name="Faurdal D."/>
            <person name="Vuksanovic O."/>
            <person name="Mourched A.-S."/>
            <person name="Charusanti P."/>
            <person name="Shaw S."/>
            <person name="Blin K."/>
            <person name="Weber T."/>
        </authorList>
    </citation>
    <scope>NUCLEOTIDE SEQUENCE</scope>
    <source>
        <strain evidence="1">NBC_00148</strain>
    </source>
</reference>